<evidence type="ECO:0000256" key="1">
    <source>
        <dbReference type="SAM" id="SignalP"/>
    </source>
</evidence>
<accession>A0A9P4KJG5</accession>
<feature type="signal peptide" evidence="1">
    <location>
        <begin position="1"/>
        <end position="17"/>
    </location>
</feature>
<keyword evidence="3" id="KW-1185">Reference proteome</keyword>
<feature type="chain" id="PRO_5040254530" evidence="1">
    <location>
        <begin position="18"/>
        <end position="177"/>
    </location>
</feature>
<sequence>MKFSTAILLASASLAAAAPLEGKEARRDVLIADGPGNSTSEVTVAKRVKDSSNCGLQMYQQFGQKAFMHILFWLTGRQTYNKKGEEVPDVIIVTPGKEKMFACEGHVGFYINVDKTGDDKYDRIDRPFSPADLGWTMDATFHDCYGGPPADDDNPINAIQHFSSDGWNVLVRGNCDL</sequence>
<dbReference type="EMBL" id="ML986587">
    <property type="protein sequence ID" value="KAF2268264.1"/>
    <property type="molecule type" value="Genomic_DNA"/>
</dbReference>
<gene>
    <name evidence="2" type="ORF">CC78DRAFT_530185</name>
</gene>
<dbReference type="OrthoDB" id="10625985at2759"/>
<organism evidence="2 3">
    <name type="scientific">Lojkania enalia</name>
    <dbReference type="NCBI Taxonomy" id="147567"/>
    <lineage>
        <taxon>Eukaryota</taxon>
        <taxon>Fungi</taxon>
        <taxon>Dikarya</taxon>
        <taxon>Ascomycota</taxon>
        <taxon>Pezizomycotina</taxon>
        <taxon>Dothideomycetes</taxon>
        <taxon>Pleosporomycetidae</taxon>
        <taxon>Pleosporales</taxon>
        <taxon>Pleosporales incertae sedis</taxon>
        <taxon>Lojkania</taxon>
    </lineage>
</organism>
<evidence type="ECO:0000313" key="3">
    <source>
        <dbReference type="Proteomes" id="UP000800093"/>
    </source>
</evidence>
<dbReference type="AlphaFoldDB" id="A0A9P4KJG5"/>
<protein>
    <submittedName>
        <fullName evidence="2">Uncharacterized protein</fullName>
    </submittedName>
</protein>
<name>A0A9P4KJG5_9PLEO</name>
<proteinExistence type="predicted"/>
<keyword evidence="1" id="KW-0732">Signal</keyword>
<reference evidence="3" key="1">
    <citation type="journal article" date="2020" name="Stud. Mycol.">
        <title>101 Dothideomycetes genomes: A test case for predicting lifestyles and emergence of pathogens.</title>
        <authorList>
            <person name="Haridas S."/>
            <person name="Albert R."/>
            <person name="Binder M."/>
            <person name="Bloem J."/>
            <person name="LaButti K."/>
            <person name="Salamov A."/>
            <person name="Andreopoulos B."/>
            <person name="Baker S."/>
            <person name="Barry K."/>
            <person name="Bills G."/>
            <person name="Bluhm B."/>
            <person name="Cannon C."/>
            <person name="Castanera R."/>
            <person name="Culley D."/>
            <person name="Daum C."/>
            <person name="Ezra D."/>
            <person name="Gonzalez J."/>
            <person name="Henrissat B."/>
            <person name="Kuo A."/>
            <person name="Liang C."/>
            <person name="Lipzen A."/>
            <person name="Lutzoni F."/>
            <person name="Magnuson J."/>
            <person name="Mondo S."/>
            <person name="Nolan M."/>
            <person name="Ohm R."/>
            <person name="Pangilinan J."/>
            <person name="Park H.-J."/>
            <person name="Ramirez L."/>
            <person name="Alfaro M."/>
            <person name="Sun H."/>
            <person name="Tritt A."/>
            <person name="Yoshinaga Y."/>
            <person name="Zwiers L.-H."/>
            <person name="Turgeon B."/>
            <person name="Goodwin S."/>
            <person name="Spatafora J."/>
            <person name="Crous P."/>
            <person name="Grigoriev I."/>
        </authorList>
    </citation>
    <scope>NUCLEOTIDE SEQUENCE [LARGE SCALE GENOMIC DNA]</scope>
    <source>
        <strain evidence="3">CBS 304.66</strain>
    </source>
</reference>
<evidence type="ECO:0000313" key="2">
    <source>
        <dbReference type="EMBL" id="KAF2268264.1"/>
    </source>
</evidence>
<comment type="caution">
    <text evidence="2">The sequence shown here is derived from an EMBL/GenBank/DDBJ whole genome shotgun (WGS) entry which is preliminary data.</text>
</comment>
<dbReference type="Proteomes" id="UP000800093">
    <property type="component" value="Unassembled WGS sequence"/>
</dbReference>